<dbReference type="Proteomes" id="UP000587211">
    <property type="component" value="Unassembled WGS sequence"/>
</dbReference>
<proteinExistence type="predicted"/>
<dbReference type="EMBL" id="JACBZN010000001">
    <property type="protein sequence ID" value="NYI38998.1"/>
    <property type="molecule type" value="Genomic_DNA"/>
</dbReference>
<keyword evidence="4" id="KW-1185">Reference proteome</keyword>
<dbReference type="InterPro" id="IPR005180">
    <property type="entry name" value="DUF302"/>
</dbReference>
<dbReference type="AlphaFoldDB" id="A0A8I0FW90"/>
<dbReference type="Pfam" id="PF03625">
    <property type="entry name" value="DUF302"/>
    <property type="match status" value="1"/>
</dbReference>
<dbReference type="PANTHER" id="PTHR38342:SF1">
    <property type="entry name" value="SLR5037 PROTEIN"/>
    <property type="match status" value="1"/>
</dbReference>
<dbReference type="SUPFAM" id="SSF103247">
    <property type="entry name" value="TT1751-like"/>
    <property type="match status" value="1"/>
</dbReference>
<sequence>MTDFTIGTRVPTPYEQTVERVRSLLADAGFGVLTEIDLRATLIARLGVETPPRVILGACRPELAHRALATDPRIATLLPCNVVVAQDGDGSRVDVFDPAVMTELGSSPELAEVAAEARRRLTGMMDALVHHEEVDDAARA</sequence>
<evidence type="ECO:0000313" key="2">
    <source>
        <dbReference type="EMBL" id="MBD1271814.1"/>
    </source>
</evidence>
<evidence type="ECO:0000313" key="4">
    <source>
        <dbReference type="Proteomes" id="UP000587211"/>
    </source>
</evidence>
<evidence type="ECO:0000313" key="3">
    <source>
        <dbReference type="EMBL" id="NYI38998.1"/>
    </source>
</evidence>
<dbReference type="RefSeq" id="WP_179426206.1">
    <property type="nucleotide sequence ID" value="NZ_BAAAMP010000002.1"/>
</dbReference>
<evidence type="ECO:0000313" key="5">
    <source>
        <dbReference type="Proteomes" id="UP000659061"/>
    </source>
</evidence>
<protein>
    <submittedName>
        <fullName evidence="2">DUF302 domain-containing protein</fullName>
    </submittedName>
    <submittedName>
        <fullName evidence="3">Uncharacterized protein (DUF302 family)</fullName>
    </submittedName>
</protein>
<name>A0A8I0FW90_9ACTN</name>
<organism evidence="2 5">
    <name type="scientific">Aeromicrobium tamlense</name>
    <dbReference type="NCBI Taxonomy" id="375541"/>
    <lineage>
        <taxon>Bacteria</taxon>
        <taxon>Bacillati</taxon>
        <taxon>Actinomycetota</taxon>
        <taxon>Actinomycetes</taxon>
        <taxon>Propionibacteriales</taxon>
        <taxon>Nocardioidaceae</taxon>
        <taxon>Aeromicrobium</taxon>
    </lineage>
</organism>
<dbReference type="Proteomes" id="UP000659061">
    <property type="component" value="Unassembled WGS sequence"/>
</dbReference>
<dbReference type="CDD" id="cd14797">
    <property type="entry name" value="DUF302"/>
    <property type="match status" value="1"/>
</dbReference>
<dbReference type="InterPro" id="IPR016796">
    <property type="entry name" value="UCP021774"/>
</dbReference>
<gene>
    <name evidence="3" type="ORF">BJ975_002373</name>
    <name evidence="2" type="ORF">IDH50_16330</name>
</gene>
<dbReference type="PIRSF" id="PIRSF021774">
    <property type="entry name" value="UCP021774"/>
    <property type="match status" value="1"/>
</dbReference>
<feature type="domain" description="DUF302" evidence="1">
    <location>
        <begin position="36"/>
        <end position="98"/>
    </location>
</feature>
<comment type="caution">
    <text evidence="2">The sequence shown here is derived from an EMBL/GenBank/DDBJ whole genome shotgun (WGS) entry which is preliminary data.</text>
</comment>
<accession>A0A8I0FW90</accession>
<reference evidence="2" key="2">
    <citation type="submission" date="2020-09" db="EMBL/GenBank/DDBJ databases">
        <title>Novel species in genus Aeromicrobium.</title>
        <authorList>
            <person name="Zhang G."/>
        </authorList>
    </citation>
    <scope>NUCLEOTIDE SEQUENCE</scope>
    <source>
        <strain evidence="2">SSW1-57</strain>
    </source>
</reference>
<dbReference type="PANTHER" id="PTHR38342">
    <property type="entry name" value="SLR5037 PROTEIN"/>
    <property type="match status" value="1"/>
</dbReference>
<evidence type="ECO:0000259" key="1">
    <source>
        <dbReference type="Pfam" id="PF03625"/>
    </source>
</evidence>
<dbReference type="Gene3D" id="3.30.310.70">
    <property type="entry name" value="TT1751-like domain"/>
    <property type="match status" value="1"/>
</dbReference>
<reference evidence="3 4" key="1">
    <citation type="submission" date="2020-07" db="EMBL/GenBank/DDBJ databases">
        <title>Sequencing the genomes of 1000 actinobacteria strains.</title>
        <authorList>
            <person name="Klenk H.-P."/>
        </authorList>
    </citation>
    <scope>NUCLEOTIDE SEQUENCE [LARGE SCALE GENOMIC DNA]</scope>
    <source>
        <strain evidence="3 4">DSM 19087</strain>
    </source>
</reference>
<dbReference type="EMBL" id="JACWMT010000004">
    <property type="protein sequence ID" value="MBD1271814.1"/>
    <property type="molecule type" value="Genomic_DNA"/>
</dbReference>
<dbReference type="InterPro" id="IPR035923">
    <property type="entry name" value="TT1751-like_sf"/>
</dbReference>